<evidence type="ECO:0000259" key="2">
    <source>
        <dbReference type="Pfam" id="PF12937"/>
    </source>
</evidence>
<organism evidence="3 4">
    <name type="scientific">Pandoravirus salinus</name>
    <dbReference type="NCBI Taxonomy" id="1349410"/>
    <lineage>
        <taxon>Viruses</taxon>
        <taxon>Pandoravirus</taxon>
    </lineage>
</organism>
<gene>
    <name evidence="3" type="ORF">psal_cds_1359</name>
</gene>
<feature type="region of interest" description="Disordered" evidence="1">
    <location>
        <begin position="416"/>
        <end position="436"/>
    </location>
</feature>
<evidence type="ECO:0000313" key="3">
    <source>
        <dbReference type="EMBL" id="AGO85757.2"/>
    </source>
</evidence>
<evidence type="ECO:0000313" key="4">
    <source>
        <dbReference type="Proteomes" id="UP000204584"/>
    </source>
</evidence>
<dbReference type="SUPFAM" id="SSF82185">
    <property type="entry name" value="Histone H3 K4-specific methyltransferase SET7/9 N-terminal domain"/>
    <property type="match status" value="1"/>
</dbReference>
<reference evidence="3 4" key="1">
    <citation type="journal article" date="2013" name="Science">
        <title>Pandoraviruses: amoeba viruses with genomes up to 2.5 Mb reaching that of parasitic eukaryotes.</title>
        <authorList>
            <person name="Philippe N."/>
            <person name="Legendre M."/>
            <person name="Doutre G."/>
            <person name="Coute Y."/>
            <person name="Poirot O."/>
            <person name="Lescot M."/>
            <person name="Arslan D."/>
            <person name="Seltzer V."/>
            <person name="Bertaux L."/>
            <person name="Bruley C."/>
            <person name="Garin J."/>
            <person name="Claverie J.M."/>
            <person name="Abergel C."/>
        </authorList>
    </citation>
    <scope>NUCLEOTIDE SEQUENCE [LARGE SCALE GENOMIC DNA]</scope>
</reference>
<dbReference type="InterPro" id="IPR036047">
    <property type="entry name" value="F-box-like_dom_sf"/>
</dbReference>
<feature type="domain" description="F-box" evidence="2">
    <location>
        <begin position="19"/>
        <end position="63"/>
    </location>
</feature>
<accession>S4W4U9</accession>
<keyword evidence="4" id="KW-1185">Reference proteome</keyword>
<dbReference type="RefSeq" id="YP_008438836.2">
    <property type="nucleotide sequence ID" value="NC_022098.1"/>
</dbReference>
<name>S4W4U9_9VIRU</name>
<dbReference type="SUPFAM" id="SSF81383">
    <property type="entry name" value="F-box domain"/>
    <property type="match status" value="1"/>
</dbReference>
<proteinExistence type="predicted"/>
<dbReference type="Proteomes" id="UP000204584">
    <property type="component" value="Segment"/>
</dbReference>
<dbReference type="InterPro" id="IPR001810">
    <property type="entry name" value="F-box_dom"/>
</dbReference>
<protein>
    <submittedName>
        <fullName evidence="3">F-box domain containing protein</fullName>
    </submittedName>
</protein>
<feature type="region of interest" description="Disordered" evidence="1">
    <location>
        <begin position="144"/>
        <end position="164"/>
    </location>
</feature>
<dbReference type="Gene3D" id="1.20.1280.50">
    <property type="match status" value="1"/>
</dbReference>
<dbReference type="EMBL" id="KC977571">
    <property type="protein sequence ID" value="AGO85757.2"/>
    <property type="molecule type" value="Genomic_DNA"/>
</dbReference>
<dbReference type="Pfam" id="PF12937">
    <property type="entry name" value="F-box-like"/>
    <property type="match status" value="1"/>
</dbReference>
<dbReference type="KEGG" id="vg:16607544"/>
<dbReference type="GeneID" id="16607544"/>
<evidence type="ECO:0000256" key="1">
    <source>
        <dbReference type="SAM" id="MobiDB-lite"/>
    </source>
</evidence>
<sequence>MARSAPYSSEPSASMISLCVLPVEGLCAIFDACRARDAEALGATCAGLYAIARDPHTWRRLFERDFGHLYAARVRHLEPPCDSAVSHPWVDGIFAHWAMPAPRLRSVPSPEDAWLPVPFERMRFAGKDARWLYIVHARSTGGADLSEPVGGGAPRTNCNNSADGSIYRGDTDVRGKRHGYGVQFWPSDGAWEEAVWHDGVASLSVVGRPAHYSRGGVDQNDWSTTFLDNIESGTKRWAIGRLDDPSAPVASATIVALRVIDTLPRVSICTATYAVNNKIARVRMDCLGRLTETLFDSNDKRADDSPMGRNARCLMRYSNGDCVAFDWIDGVLSVVEFVFSPSCRDSTLACRVLKAPRWEVTRVDIAEGAADYCFWPEDVPASDERAFWHYVQSGAIGWTATVREMALSRRPWIAHRDESGSDSDPDSDSPGAFLQP</sequence>